<dbReference type="EMBL" id="BMHZ01000002">
    <property type="protein sequence ID" value="GGH04668.1"/>
    <property type="molecule type" value="Genomic_DNA"/>
</dbReference>
<protein>
    <submittedName>
        <fullName evidence="2">Alkyl hydroperoxide reductase AhpD</fullName>
    </submittedName>
</protein>
<dbReference type="InterPro" id="IPR004675">
    <property type="entry name" value="AhpD_core"/>
</dbReference>
<dbReference type="NCBIfam" id="TIGR00778">
    <property type="entry name" value="ahpD_dom"/>
    <property type="match status" value="1"/>
</dbReference>
<dbReference type="SUPFAM" id="SSF69118">
    <property type="entry name" value="AhpD-like"/>
    <property type="match status" value="1"/>
</dbReference>
<proteinExistence type="predicted"/>
<evidence type="ECO:0000313" key="3">
    <source>
        <dbReference type="Proteomes" id="UP000642938"/>
    </source>
</evidence>
<evidence type="ECO:0000313" key="2">
    <source>
        <dbReference type="EMBL" id="GGH04668.1"/>
    </source>
</evidence>
<comment type="caution">
    <text evidence="2">The sequence shown here is derived from an EMBL/GenBank/DDBJ whole genome shotgun (WGS) entry which is preliminary data.</text>
</comment>
<dbReference type="PANTHER" id="PTHR35446:SF3">
    <property type="entry name" value="CMD DOMAIN-CONTAINING PROTEIN"/>
    <property type="match status" value="1"/>
</dbReference>
<name>A0ABQ1XWD4_9SPHI</name>
<keyword evidence="3" id="KW-1185">Reference proteome</keyword>
<dbReference type="InterPro" id="IPR029032">
    <property type="entry name" value="AhpD-like"/>
</dbReference>
<sequence length="187" mass="20946">MNQIMKNFPIPTKEQVSPANQNIFDNLKSMVGFVPNLFAIFGHSDTALSDYLALQNRKTSVRAKEREVINLVVSQVNRCSYCLSAHTQFAKMNGFTDEQILDIRRANISFDPKLDALAKLAKSTVENRGHVRSEELENFFAAGYTEASLIDVVMVIGDKIITNYLHALTDIPVDWPLAPELETATIN</sequence>
<dbReference type="Pfam" id="PF02627">
    <property type="entry name" value="CMD"/>
    <property type="match status" value="1"/>
</dbReference>
<evidence type="ECO:0000259" key="1">
    <source>
        <dbReference type="Pfam" id="PF02627"/>
    </source>
</evidence>
<organism evidence="2 3">
    <name type="scientific">Pedobacter zeae</name>
    <dbReference type="NCBI Taxonomy" id="1737356"/>
    <lineage>
        <taxon>Bacteria</taxon>
        <taxon>Pseudomonadati</taxon>
        <taxon>Bacteroidota</taxon>
        <taxon>Sphingobacteriia</taxon>
        <taxon>Sphingobacteriales</taxon>
        <taxon>Sphingobacteriaceae</taxon>
        <taxon>Pedobacter</taxon>
    </lineage>
</organism>
<dbReference type="Gene3D" id="1.20.1290.10">
    <property type="entry name" value="AhpD-like"/>
    <property type="match status" value="1"/>
</dbReference>
<gene>
    <name evidence="2" type="ORF">GCM10007422_20360</name>
</gene>
<accession>A0ABQ1XWD4</accession>
<dbReference type="Proteomes" id="UP000642938">
    <property type="component" value="Unassembled WGS sequence"/>
</dbReference>
<feature type="domain" description="Carboxymuconolactone decarboxylase-like" evidence="1">
    <location>
        <begin position="58"/>
        <end position="109"/>
    </location>
</feature>
<dbReference type="PANTHER" id="PTHR35446">
    <property type="entry name" value="SI:CH211-175M2.5"/>
    <property type="match status" value="1"/>
</dbReference>
<reference evidence="3" key="1">
    <citation type="journal article" date="2019" name="Int. J. Syst. Evol. Microbiol.">
        <title>The Global Catalogue of Microorganisms (GCM) 10K type strain sequencing project: providing services to taxonomists for standard genome sequencing and annotation.</title>
        <authorList>
            <consortium name="The Broad Institute Genomics Platform"/>
            <consortium name="The Broad Institute Genome Sequencing Center for Infectious Disease"/>
            <person name="Wu L."/>
            <person name="Ma J."/>
        </authorList>
    </citation>
    <scope>NUCLEOTIDE SEQUENCE [LARGE SCALE GENOMIC DNA]</scope>
    <source>
        <strain evidence="3">CGMCC 1.15287</strain>
    </source>
</reference>
<dbReference type="InterPro" id="IPR003779">
    <property type="entry name" value="CMD-like"/>
</dbReference>